<dbReference type="EMBL" id="AGXV01000030">
    <property type="protein sequence ID" value="EIY62838.1"/>
    <property type="molecule type" value="Genomic_DNA"/>
</dbReference>
<protein>
    <submittedName>
        <fullName evidence="1">Uncharacterized protein</fullName>
    </submittedName>
</protein>
<organism evidence="1 2">
    <name type="scientific">Bacteroides salyersiae CL02T12C01</name>
    <dbReference type="NCBI Taxonomy" id="997887"/>
    <lineage>
        <taxon>Bacteria</taxon>
        <taxon>Pseudomonadati</taxon>
        <taxon>Bacteroidota</taxon>
        <taxon>Bacteroidia</taxon>
        <taxon>Bacteroidales</taxon>
        <taxon>Bacteroidaceae</taxon>
        <taxon>Bacteroides</taxon>
    </lineage>
</organism>
<accession>I9T2P0</accession>
<dbReference type="HOGENOM" id="CLU_1955226_0_0_10"/>
<reference evidence="1 2" key="1">
    <citation type="submission" date="2012-02" db="EMBL/GenBank/DDBJ databases">
        <title>The Genome Sequence of Bacteroides salyersiae CL02T12C01.</title>
        <authorList>
            <consortium name="The Broad Institute Genome Sequencing Platform"/>
            <person name="Earl A."/>
            <person name="Ward D."/>
            <person name="Feldgarden M."/>
            <person name="Gevers D."/>
            <person name="Zitomersky N.L."/>
            <person name="Coyne M.J."/>
            <person name="Comstock L.E."/>
            <person name="Young S.K."/>
            <person name="Zeng Q."/>
            <person name="Gargeya S."/>
            <person name="Fitzgerald M."/>
            <person name="Haas B."/>
            <person name="Abouelleil A."/>
            <person name="Alvarado L."/>
            <person name="Arachchi H.M."/>
            <person name="Berlin A."/>
            <person name="Chapman S.B."/>
            <person name="Gearin G."/>
            <person name="Goldberg J."/>
            <person name="Griggs A."/>
            <person name="Gujja S."/>
            <person name="Hansen M."/>
            <person name="Heiman D."/>
            <person name="Howarth C."/>
            <person name="Larimer J."/>
            <person name="Lui A."/>
            <person name="MacDonald P.J.P."/>
            <person name="McCowen C."/>
            <person name="Montmayeur A."/>
            <person name="Murphy C."/>
            <person name="Neiman D."/>
            <person name="Pearson M."/>
            <person name="Priest M."/>
            <person name="Roberts A."/>
            <person name="Saif S."/>
            <person name="Shea T."/>
            <person name="Sisk P."/>
            <person name="Stolte C."/>
            <person name="Sykes S."/>
            <person name="Wortman J."/>
            <person name="Nusbaum C."/>
            <person name="Birren B."/>
        </authorList>
    </citation>
    <scope>NUCLEOTIDE SEQUENCE [LARGE SCALE GENOMIC DNA]</scope>
    <source>
        <strain evidence="1 2">CL02T12C01</strain>
    </source>
</reference>
<evidence type="ECO:0000313" key="2">
    <source>
        <dbReference type="Proteomes" id="UP000005150"/>
    </source>
</evidence>
<sequence length="128" mass="15371">MNGFCPENYLNLLKHYLYGEYINEYLTFYEASFNYTKQAVVSGRPFFYLFWVYSSAFAFMRATRFSVLIFESDSESRHQCAAFLFDVFHFVSLFRQWIRRVFNHSGTHINIRLFEGTLRHILQVDIKA</sequence>
<keyword evidence="2" id="KW-1185">Reference proteome</keyword>
<dbReference type="AlphaFoldDB" id="I9T2P0"/>
<dbReference type="Proteomes" id="UP000005150">
    <property type="component" value="Unassembled WGS sequence"/>
</dbReference>
<gene>
    <name evidence="1" type="ORF">HMPREF1071_02321</name>
</gene>
<name>I9T2P0_9BACE</name>
<comment type="caution">
    <text evidence="1">The sequence shown here is derived from an EMBL/GenBank/DDBJ whole genome shotgun (WGS) entry which is preliminary data.</text>
</comment>
<proteinExistence type="predicted"/>
<evidence type="ECO:0000313" key="1">
    <source>
        <dbReference type="EMBL" id="EIY62838.1"/>
    </source>
</evidence>